<proteinExistence type="predicted"/>
<dbReference type="Pfam" id="PF00664">
    <property type="entry name" value="ABC_membrane"/>
    <property type="match status" value="2"/>
</dbReference>
<dbReference type="InterPro" id="IPR027417">
    <property type="entry name" value="P-loop_NTPase"/>
</dbReference>
<feature type="compositionally biased region" description="Low complexity" evidence="7">
    <location>
        <begin position="671"/>
        <end position="681"/>
    </location>
</feature>
<dbReference type="PROSITE" id="PS50929">
    <property type="entry name" value="ABC_TM1F"/>
    <property type="match status" value="2"/>
</dbReference>
<evidence type="ECO:0000259" key="10">
    <source>
        <dbReference type="PROSITE" id="PS50929"/>
    </source>
</evidence>
<feature type="domain" description="ABC transmembrane type-1" evidence="10">
    <location>
        <begin position="50"/>
        <end position="341"/>
    </location>
</feature>
<organism evidence="11 12">
    <name type="scientific">Ophiocordyceps unilateralis</name>
    <name type="common">Zombie-ant fungus</name>
    <name type="synonym">Torrubia unilateralis</name>
    <dbReference type="NCBI Taxonomy" id="268505"/>
    <lineage>
        <taxon>Eukaryota</taxon>
        <taxon>Fungi</taxon>
        <taxon>Dikarya</taxon>
        <taxon>Ascomycota</taxon>
        <taxon>Pezizomycotina</taxon>
        <taxon>Sordariomycetes</taxon>
        <taxon>Hypocreomycetidae</taxon>
        <taxon>Hypocreales</taxon>
        <taxon>Ophiocordycipitaceae</taxon>
        <taxon>Ophiocordyceps</taxon>
    </lineage>
</organism>
<dbReference type="Proteomes" id="UP000037136">
    <property type="component" value="Unassembled WGS sequence"/>
</dbReference>
<dbReference type="PANTHER" id="PTHR43394">
    <property type="entry name" value="ATP-DEPENDENT PERMEASE MDL1, MITOCHONDRIAL"/>
    <property type="match status" value="1"/>
</dbReference>
<comment type="caution">
    <text evidence="11">The sequence shown here is derived from an EMBL/GenBank/DDBJ whole genome shotgun (WGS) entry which is preliminary data.</text>
</comment>
<dbReference type="SUPFAM" id="SSF52540">
    <property type="entry name" value="P-loop containing nucleoside triphosphate hydrolases"/>
    <property type="match status" value="2"/>
</dbReference>
<feature type="transmembrane region" description="Helical" evidence="8">
    <location>
        <begin position="286"/>
        <end position="306"/>
    </location>
</feature>
<gene>
    <name evidence="11" type="ORF">XA68_14055</name>
</gene>
<reference evidence="11 12" key="1">
    <citation type="journal article" date="2015" name="BMC Genomics">
        <title>Gene expression during zombie ant biting behavior reflects the complexity underlying fungal parasitic behavioral manipulation.</title>
        <authorList>
            <person name="de Bekker C."/>
            <person name="Ohm R.A."/>
            <person name="Loreto R.G."/>
            <person name="Sebastian A."/>
            <person name="Albert I."/>
            <person name="Merrow M."/>
            <person name="Brachmann A."/>
            <person name="Hughes D.P."/>
        </authorList>
    </citation>
    <scope>NUCLEOTIDE SEQUENCE [LARGE SCALE GENOMIC DNA]</scope>
    <source>
        <strain evidence="11 12">SC16a</strain>
    </source>
</reference>
<evidence type="ECO:0000256" key="4">
    <source>
        <dbReference type="ARBA" id="ARBA00022840"/>
    </source>
</evidence>
<reference evidence="11 12" key="2">
    <citation type="journal article" date="2017" name="Sci. Rep.">
        <title>Ant-infecting Ophiocordyceps genomes reveal a high diversity of potential behavioral manipulation genes and a possible major role for enterotoxins.</title>
        <authorList>
            <person name="de Bekker C."/>
            <person name="Ohm R.A."/>
            <person name="Evans H.C."/>
            <person name="Brachmann A."/>
            <person name="Hughes D.P."/>
        </authorList>
    </citation>
    <scope>NUCLEOTIDE SEQUENCE [LARGE SCALE GENOMIC DNA]</scope>
    <source>
        <strain evidence="11 12">SC16a</strain>
    </source>
</reference>
<accession>A0A2A9PLU1</accession>
<dbReference type="GO" id="GO:0005524">
    <property type="term" value="F:ATP binding"/>
    <property type="evidence" value="ECO:0007669"/>
    <property type="project" value="UniProtKB-KW"/>
</dbReference>
<dbReference type="InterPro" id="IPR039421">
    <property type="entry name" value="Type_1_exporter"/>
</dbReference>
<evidence type="ECO:0000256" key="8">
    <source>
        <dbReference type="SAM" id="Phobius"/>
    </source>
</evidence>
<evidence type="ECO:0000256" key="1">
    <source>
        <dbReference type="ARBA" id="ARBA00004141"/>
    </source>
</evidence>
<dbReference type="CDD" id="cd18578">
    <property type="entry name" value="ABC_6TM_Pgp_ABCB1_D2_like"/>
    <property type="match status" value="1"/>
</dbReference>
<sequence length="1308" mass="140877">MKPRDSESIVTATDVSLMLSKPLPPLPQQSKTSWRSLFAFTARGHSHVLLGAVLASLAVAALQTILAIILGRIFEIVAGLGNGVQSGHEALEAVSRWCLVLLGLGFANWFSNSVFLGLWVAFGEMQADAGRRRVFESLLAKDMAWFDRLEQGMSGLLSRIQTQTRELQSATAQVLGFLVCDMLVSCASLTVAMFYSWKLTLVLLATLPPSIMALSLATRQLDSAIQSQKACLERATKLARASLAAIDVVKVFNGSNRELRQYRDALGLARAHYLVQARCNSVQMGYIAFWVVSLFIIGFWYGVVLVRDGLSPGHVVTTFYSTLAAFQAAEALGSNWLILSKGVAAGSFLSGIVQDEKPVEADGRRFRLEHCVGDVQFTDVSFAYPSNPAKKVLEQASFTFPAGQTTFVVGKSGCGKSTVGSLLANFYQPLSGNILIDGQPLEQFDASWVRENITLIQQESLLFRDSLYNNVTLGKPNACKEEVLAACQAALLQSTVASLPRGLETEVGPGGVALSGGQKQKVALARAYLKNSTILVLDEVTSDLDQVSRSLVMDAIRQWRRDKTTIIVTHDVSCIDGDDYVYVMDDATVACQGFKRDLNDLGWPKAATEIDNNPPADSVNPPDRSAPRSSMGGSLLSPLRTGHRMSLRISPARALFPDRGVRPLTSLDDPGSNINIHNSSIDGDDDNDDGSPLFVFGAAERRKGISILRQAACQQRPTTAAEEGEGQQDRSQPKHASLLSILGTIWPRLKAKERLTLILGLIICSVAATATPAFAFCLSRLMSVMWSSGDKLVQGRQWALLLTGVAITDGLCTGLGRYLLELVAQSWTDGIRTQAMASILKQKRPWFDGVKHAPSRLAECLERNAEEMRNVVGRFLAILVFVSVIMTLSILWALVVDWRLSLVALAPLPLTLAAVRGYATVSGEWERRCNDAAEESSAMATETLIGIRLVRALDLSARQTTRYQTSAIRTRSLGMARARRTSCIFGLYQSMGYALSALVFYYGTRRLTSATVDVAAVLHVITLLLFAIGTSSEMLDGLPQLTLAQAAAGPLLDYAALPKPRRRLQQLVSLPLRFHNLVFSYPASREPILGGLSLEIRPGESIAIVGPSGCGKSTLLSLILGLYPPTRPALGTALVPQSPTVFPATISENILYGLPSNSPLRKAGSLEAASQAAGVHAFASSLPQGYATPVGDGGQTLSGGQAQRLAIARALVRCPQLLVMDEPTSALDAESAKRVRHAMRVVAGLGAAVVVATHCPYMMRAADRVVVLGRGVVVEQGRFQDLVRKGGALSHLVSGGQWNGERAAGDCS</sequence>
<dbReference type="EMBL" id="LAZP02000032">
    <property type="protein sequence ID" value="PFH62328.1"/>
    <property type="molecule type" value="Genomic_DNA"/>
</dbReference>
<evidence type="ECO:0000256" key="2">
    <source>
        <dbReference type="ARBA" id="ARBA00022692"/>
    </source>
</evidence>
<feature type="transmembrane region" description="Helical" evidence="8">
    <location>
        <begin position="48"/>
        <end position="74"/>
    </location>
</feature>
<feature type="transmembrane region" description="Helical" evidence="8">
    <location>
        <begin position="174"/>
        <end position="195"/>
    </location>
</feature>
<feature type="region of interest" description="Disordered" evidence="7">
    <location>
        <begin position="714"/>
        <end position="733"/>
    </location>
</feature>
<evidence type="ECO:0000256" key="7">
    <source>
        <dbReference type="SAM" id="MobiDB-lite"/>
    </source>
</evidence>
<protein>
    <recommendedName>
        <fullName evidence="13">ABC transporter domain-containing protein</fullName>
    </recommendedName>
</protein>
<dbReference type="InterPro" id="IPR003593">
    <property type="entry name" value="AAA+_ATPase"/>
</dbReference>
<name>A0A2A9PLU1_OPHUN</name>
<evidence type="ECO:0000256" key="5">
    <source>
        <dbReference type="ARBA" id="ARBA00022989"/>
    </source>
</evidence>
<dbReference type="Pfam" id="PF00005">
    <property type="entry name" value="ABC_tran"/>
    <property type="match status" value="2"/>
</dbReference>
<feature type="domain" description="ABC transporter" evidence="9">
    <location>
        <begin position="375"/>
        <end position="611"/>
    </location>
</feature>
<dbReference type="InterPro" id="IPR011527">
    <property type="entry name" value="ABC1_TM_dom"/>
</dbReference>
<dbReference type="PROSITE" id="PS50893">
    <property type="entry name" value="ABC_TRANSPORTER_2"/>
    <property type="match status" value="2"/>
</dbReference>
<keyword evidence="2 8" id="KW-0812">Transmembrane</keyword>
<evidence type="ECO:0000259" key="9">
    <source>
        <dbReference type="PROSITE" id="PS50893"/>
    </source>
</evidence>
<feature type="transmembrane region" description="Helical" evidence="8">
    <location>
        <begin position="201"/>
        <end position="218"/>
    </location>
</feature>
<dbReference type="GO" id="GO:0090374">
    <property type="term" value="P:oligopeptide export from mitochondrion"/>
    <property type="evidence" value="ECO:0007669"/>
    <property type="project" value="TreeGrafter"/>
</dbReference>
<feature type="transmembrane region" description="Helical" evidence="8">
    <location>
        <begin position="755"/>
        <end position="778"/>
    </location>
</feature>
<dbReference type="InterPro" id="IPR036640">
    <property type="entry name" value="ABC1_TM_sf"/>
</dbReference>
<comment type="subcellular location">
    <subcellularLocation>
        <location evidence="1">Membrane</location>
        <topology evidence="1">Multi-pass membrane protein</topology>
    </subcellularLocation>
</comment>
<dbReference type="InterPro" id="IPR003439">
    <property type="entry name" value="ABC_transporter-like_ATP-bd"/>
</dbReference>
<dbReference type="GO" id="GO:0005743">
    <property type="term" value="C:mitochondrial inner membrane"/>
    <property type="evidence" value="ECO:0007669"/>
    <property type="project" value="TreeGrafter"/>
</dbReference>
<feature type="transmembrane region" description="Helical" evidence="8">
    <location>
        <begin position="94"/>
        <end position="122"/>
    </location>
</feature>
<evidence type="ECO:0000256" key="6">
    <source>
        <dbReference type="ARBA" id="ARBA00023136"/>
    </source>
</evidence>
<dbReference type="SUPFAM" id="SSF90123">
    <property type="entry name" value="ABC transporter transmembrane region"/>
    <property type="match status" value="2"/>
</dbReference>
<keyword evidence="5 8" id="KW-1133">Transmembrane helix</keyword>
<dbReference type="OrthoDB" id="6500128at2759"/>
<feature type="region of interest" description="Disordered" evidence="7">
    <location>
        <begin position="661"/>
        <end position="689"/>
    </location>
</feature>
<keyword evidence="3" id="KW-0547">Nucleotide-binding</keyword>
<feature type="region of interest" description="Disordered" evidence="7">
    <location>
        <begin position="605"/>
        <end position="640"/>
    </location>
</feature>
<evidence type="ECO:0008006" key="13">
    <source>
        <dbReference type="Google" id="ProtNLM"/>
    </source>
</evidence>
<evidence type="ECO:0000313" key="12">
    <source>
        <dbReference type="Proteomes" id="UP000037136"/>
    </source>
</evidence>
<feature type="transmembrane region" description="Helical" evidence="8">
    <location>
        <begin position="871"/>
        <end position="894"/>
    </location>
</feature>
<dbReference type="SMART" id="SM00382">
    <property type="entry name" value="AAA"/>
    <property type="match status" value="2"/>
</dbReference>
<dbReference type="InterPro" id="IPR017871">
    <property type="entry name" value="ABC_transporter-like_CS"/>
</dbReference>
<keyword evidence="6 8" id="KW-0472">Membrane</keyword>
<dbReference type="STRING" id="268505.A0A2A9PLU1"/>
<dbReference type="Gene3D" id="1.20.1560.10">
    <property type="entry name" value="ABC transporter type 1, transmembrane domain"/>
    <property type="match status" value="2"/>
</dbReference>
<feature type="domain" description="ABC transmembrane type-1" evidence="10">
    <location>
        <begin position="758"/>
        <end position="1043"/>
    </location>
</feature>
<evidence type="ECO:0000256" key="3">
    <source>
        <dbReference type="ARBA" id="ARBA00022741"/>
    </source>
</evidence>
<evidence type="ECO:0000313" key="11">
    <source>
        <dbReference type="EMBL" id="PFH62328.1"/>
    </source>
</evidence>
<dbReference type="GO" id="GO:0016887">
    <property type="term" value="F:ATP hydrolysis activity"/>
    <property type="evidence" value="ECO:0007669"/>
    <property type="project" value="InterPro"/>
</dbReference>
<dbReference type="Gene3D" id="3.40.50.300">
    <property type="entry name" value="P-loop containing nucleotide triphosphate hydrolases"/>
    <property type="match status" value="2"/>
</dbReference>
<dbReference type="GO" id="GO:0015421">
    <property type="term" value="F:ABC-type oligopeptide transporter activity"/>
    <property type="evidence" value="ECO:0007669"/>
    <property type="project" value="TreeGrafter"/>
</dbReference>
<dbReference type="PANTHER" id="PTHR43394:SF15">
    <property type="entry name" value="ALPHA-FACTOR-TRANSPORTING ATPASE"/>
    <property type="match status" value="1"/>
</dbReference>
<feature type="transmembrane region" description="Helical" evidence="8">
    <location>
        <begin position="798"/>
        <end position="820"/>
    </location>
</feature>
<keyword evidence="12" id="KW-1185">Reference proteome</keyword>
<dbReference type="FunFam" id="3.40.50.300:FF:001471">
    <property type="entry name" value="P-loop containing nucleoside triphosphate hydrolase protein"/>
    <property type="match status" value="1"/>
</dbReference>
<feature type="domain" description="ABC transporter" evidence="9">
    <location>
        <begin position="1072"/>
        <end position="1295"/>
    </location>
</feature>
<dbReference type="PROSITE" id="PS00211">
    <property type="entry name" value="ABC_TRANSPORTER_1"/>
    <property type="match status" value="2"/>
</dbReference>
<keyword evidence="4" id="KW-0067">ATP-binding</keyword>
<feature type="transmembrane region" description="Helical" evidence="8">
    <location>
        <begin position="983"/>
        <end position="1003"/>
    </location>
</feature>
<dbReference type="CDD" id="cd18577">
    <property type="entry name" value="ABC_6TM_Pgp_ABCB1_D1_like"/>
    <property type="match status" value="1"/>
</dbReference>